<keyword evidence="4" id="KW-1185">Reference proteome</keyword>
<accession>A0A1G6PFU2</accession>
<evidence type="ECO:0000256" key="2">
    <source>
        <dbReference type="SAM" id="Phobius"/>
    </source>
</evidence>
<dbReference type="EMBL" id="FNAB01000001">
    <property type="protein sequence ID" value="SDC79013.1"/>
    <property type="molecule type" value="Genomic_DNA"/>
</dbReference>
<reference evidence="3 4" key="1">
    <citation type="submission" date="2016-10" db="EMBL/GenBank/DDBJ databases">
        <authorList>
            <person name="de Groot N.N."/>
        </authorList>
    </citation>
    <scope>NUCLEOTIDE SEQUENCE [LARGE SCALE GENOMIC DNA]</scope>
    <source>
        <strain evidence="3 4">JCM 11308</strain>
    </source>
</reference>
<feature type="region of interest" description="Disordered" evidence="1">
    <location>
        <begin position="389"/>
        <end position="408"/>
    </location>
</feature>
<feature type="transmembrane region" description="Helical" evidence="2">
    <location>
        <begin position="333"/>
        <end position="351"/>
    </location>
</feature>
<feature type="transmembrane region" description="Helical" evidence="2">
    <location>
        <begin position="294"/>
        <end position="313"/>
    </location>
</feature>
<feature type="transmembrane region" description="Helical" evidence="2">
    <location>
        <begin position="198"/>
        <end position="218"/>
    </location>
</feature>
<evidence type="ECO:0000256" key="1">
    <source>
        <dbReference type="SAM" id="MobiDB-lite"/>
    </source>
</evidence>
<evidence type="ECO:0000313" key="3">
    <source>
        <dbReference type="EMBL" id="SDC79013.1"/>
    </source>
</evidence>
<organism evidence="3 4">
    <name type="scientific">Rhodococcus tukisamuensis</name>
    <dbReference type="NCBI Taxonomy" id="168276"/>
    <lineage>
        <taxon>Bacteria</taxon>
        <taxon>Bacillati</taxon>
        <taxon>Actinomycetota</taxon>
        <taxon>Actinomycetes</taxon>
        <taxon>Mycobacteriales</taxon>
        <taxon>Nocardiaceae</taxon>
        <taxon>Rhodococcus</taxon>
    </lineage>
</organism>
<feature type="compositionally biased region" description="Low complexity" evidence="1">
    <location>
        <begin position="394"/>
        <end position="404"/>
    </location>
</feature>
<keyword evidence="2" id="KW-0472">Membrane</keyword>
<sequence length="493" mass="48857">MLSRDTARNPTRGRVAAPRPTPTPEQVRALLGVAFRPTVLALVIIATCVLVTLVASNSELNGTSGAIAASWLAVHQVQLTVSGVSLGVLPLLPTLLMVWACAKACVRTVTEDSPSYERWWVLGAALSGPLLVTAIALAVVQDASEVIPLASPNVLAAFGWVLAVHLTAAGIGMGSRLWRPLTAQLPVPAWVFAAAQPALRAAMALLASGAALTAVALVSSWDTVGALVAAGNGFVGGLGLTVLSILYLPNVVLGAVAVLVGATAHVGTAAVSLLEVSGGPVPALPLLGALPAGGGGGAALALLTVPAAIGVMLGRDCARGVSSSLEAAQRATVAAVAVATGLGLLAFAGGGDLGSFGTVGVDLPAFVGLVFAWLGLLGGAVAALSRLRGRRPEPAATQPRSAPARPAPEPIALSVAETPVASGTVIEAEVVGEPVATEPAAKSVPAAAVVEAEVVEAGLFDGEVLEGEVVEVAQVTAPEGEQDLPGGARPGSD</sequence>
<evidence type="ECO:0000313" key="4">
    <source>
        <dbReference type="Proteomes" id="UP000199417"/>
    </source>
</evidence>
<feature type="transmembrane region" description="Helical" evidence="2">
    <location>
        <begin position="38"/>
        <end position="57"/>
    </location>
</feature>
<feature type="transmembrane region" description="Helical" evidence="2">
    <location>
        <begin position="77"/>
        <end position="99"/>
    </location>
</feature>
<dbReference type="Proteomes" id="UP000199417">
    <property type="component" value="Unassembled WGS sequence"/>
</dbReference>
<proteinExistence type="predicted"/>
<feature type="transmembrane region" description="Helical" evidence="2">
    <location>
        <begin position="224"/>
        <end position="248"/>
    </location>
</feature>
<name>A0A1G6PFU2_9NOCA</name>
<dbReference type="AlphaFoldDB" id="A0A1G6PFU2"/>
<keyword evidence="2" id="KW-1133">Transmembrane helix</keyword>
<feature type="region of interest" description="Disordered" evidence="1">
    <location>
        <begin position="1"/>
        <end position="22"/>
    </location>
</feature>
<gene>
    <name evidence="3" type="ORF">SAMN05444580_101896</name>
</gene>
<keyword evidence="2" id="KW-0812">Transmembrane</keyword>
<feature type="transmembrane region" description="Helical" evidence="2">
    <location>
        <begin position="363"/>
        <end position="384"/>
    </location>
</feature>
<dbReference type="InterPro" id="IPR045931">
    <property type="entry name" value="DUF6350"/>
</dbReference>
<feature type="transmembrane region" description="Helical" evidence="2">
    <location>
        <begin position="255"/>
        <end position="274"/>
    </location>
</feature>
<dbReference type="STRING" id="168276.SAMN05444580_101896"/>
<feature type="transmembrane region" description="Helical" evidence="2">
    <location>
        <begin position="119"/>
        <end position="140"/>
    </location>
</feature>
<dbReference type="Pfam" id="PF19877">
    <property type="entry name" value="DUF6350"/>
    <property type="match status" value="1"/>
</dbReference>
<feature type="transmembrane region" description="Helical" evidence="2">
    <location>
        <begin position="155"/>
        <end position="178"/>
    </location>
</feature>
<protein>
    <submittedName>
        <fullName evidence="3">Uncharacterized protein</fullName>
    </submittedName>
</protein>